<keyword evidence="3" id="KW-0233">DNA recombination</keyword>
<dbReference type="InterPro" id="IPR044068">
    <property type="entry name" value="CB"/>
</dbReference>
<evidence type="ECO:0000313" key="8">
    <source>
        <dbReference type="Proteomes" id="UP001016761"/>
    </source>
</evidence>
<dbReference type="RefSeq" id="WP_174682438.1">
    <property type="nucleotide sequence ID" value="NZ_JABUQZ010000001.1"/>
</dbReference>
<evidence type="ECO:0000256" key="3">
    <source>
        <dbReference type="ARBA" id="ARBA00023172"/>
    </source>
</evidence>
<feature type="domain" description="Core-binding (CB)" evidence="6">
    <location>
        <begin position="15"/>
        <end position="94"/>
    </location>
</feature>
<dbReference type="PROSITE" id="PS51898">
    <property type="entry name" value="TYR_RECOMBINASE"/>
    <property type="match status" value="1"/>
</dbReference>
<protein>
    <submittedName>
        <fullName evidence="7">Tyrosine-type recombinase/integrase</fullName>
    </submittedName>
</protein>
<evidence type="ECO:0000313" key="7">
    <source>
        <dbReference type="EMBL" id="NUC74727.1"/>
    </source>
</evidence>
<dbReference type="PANTHER" id="PTHR30349">
    <property type="entry name" value="PHAGE INTEGRASE-RELATED"/>
    <property type="match status" value="1"/>
</dbReference>
<dbReference type="Gene3D" id="1.10.443.10">
    <property type="entry name" value="Intergrase catalytic core"/>
    <property type="match status" value="1"/>
</dbReference>
<dbReference type="InterPro" id="IPR010998">
    <property type="entry name" value="Integrase_recombinase_N"/>
</dbReference>
<keyword evidence="2 4" id="KW-0238">DNA-binding</keyword>
<evidence type="ECO:0000256" key="2">
    <source>
        <dbReference type="ARBA" id="ARBA00023125"/>
    </source>
</evidence>
<evidence type="ECO:0000259" key="6">
    <source>
        <dbReference type="PROSITE" id="PS51900"/>
    </source>
</evidence>
<dbReference type="InterPro" id="IPR013762">
    <property type="entry name" value="Integrase-like_cat_sf"/>
</dbReference>
<organism evidence="7 8">
    <name type="scientific">Haloterrigena gelatinilytica</name>
    <dbReference type="NCBI Taxonomy" id="2741724"/>
    <lineage>
        <taxon>Archaea</taxon>
        <taxon>Methanobacteriati</taxon>
        <taxon>Methanobacteriota</taxon>
        <taxon>Stenosarchaea group</taxon>
        <taxon>Halobacteria</taxon>
        <taxon>Halobacteriales</taxon>
        <taxon>Natrialbaceae</taxon>
        <taxon>Haloterrigena</taxon>
    </lineage>
</organism>
<accession>A0ABX2LEP1</accession>
<dbReference type="Gene3D" id="1.10.150.130">
    <property type="match status" value="1"/>
</dbReference>
<dbReference type="InterPro" id="IPR050090">
    <property type="entry name" value="Tyrosine_recombinase_XerCD"/>
</dbReference>
<dbReference type="PROSITE" id="PS51900">
    <property type="entry name" value="CB"/>
    <property type="match status" value="1"/>
</dbReference>
<gene>
    <name evidence="7" type="ORF">HTZ84_20920</name>
</gene>
<name>A0ABX2LEP1_9EURY</name>
<evidence type="ECO:0000259" key="5">
    <source>
        <dbReference type="PROSITE" id="PS51898"/>
    </source>
</evidence>
<sequence>MGDEWYETVFENRCSEVNEFLERKRDLGRSPRTLNEYSRTLQKFFHDEFPELEPGEVTVRHIEQYLSALTRRDLSQNTKRRYLESLSAFYSWAMKRPRYAEITGNPAAVVLEELPKRVRDRPDCATWENGRAIVHGLQEPRLKLVAIVMAKTGARVSEVVTLEQDDLLLDDGFIRFRNRKGKATTVFPIDTETRDALERYRLVWKGRDTEYVFPSIRGEHLSREQVRRRIREAAVKASVMEEDEHRFEKKFTPHTYRTVFTTEMRNAGMKDHILRYLRGDKDSEAMDVYTRVDRETAKEAYLDCIRELNL</sequence>
<keyword evidence="1" id="KW-0229">DNA integration</keyword>
<dbReference type="EMBL" id="JABUQZ010000001">
    <property type="protein sequence ID" value="NUC74727.1"/>
    <property type="molecule type" value="Genomic_DNA"/>
</dbReference>
<keyword evidence="8" id="KW-1185">Reference proteome</keyword>
<proteinExistence type="predicted"/>
<reference evidence="7 8" key="1">
    <citation type="submission" date="2020-06" db="EMBL/GenBank/DDBJ databases">
        <title>Haloterrigena sp. nov., an extremely halophilic archaeon isolated from a saline sediment.</title>
        <authorList>
            <person name="Liu B.-B."/>
        </authorList>
    </citation>
    <scope>NUCLEOTIDE SEQUENCE [LARGE SCALE GENOMIC DNA]</scope>
    <source>
        <strain evidence="7 8">SYSU A558-1</strain>
    </source>
</reference>
<dbReference type="Pfam" id="PF00589">
    <property type="entry name" value="Phage_integrase"/>
    <property type="match status" value="1"/>
</dbReference>
<evidence type="ECO:0000256" key="4">
    <source>
        <dbReference type="PROSITE-ProRule" id="PRU01248"/>
    </source>
</evidence>
<dbReference type="CDD" id="cd00397">
    <property type="entry name" value="DNA_BRE_C"/>
    <property type="match status" value="1"/>
</dbReference>
<dbReference type="Pfam" id="PF13495">
    <property type="entry name" value="Phage_int_SAM_4"/>
    <property type="match status" value="1"/>
</dbReference>
<dbReference type="InterPro" id="IPR002104">
    <property type="entry name" value="Integrase_catalytic"/>
</dbReference>
<dbReference type="SUPFAM" id="SSF56349">
    <property type="entry name" value="DNA breaking-rejoining enzymes"/>
    <property type="match status" value="1"/>
</dbReference>
<dbReference type="PANTHER" id="PTHR30349:SF92">
    <property type="entry name" value="SITE-SPECIFIC RECOMBINASE"/>
    <property type="match status" value="1"/>
</dbReference>
<dbReference type="InterPro" id="IPR011010">
    <property type="entry name" value="DNA_brk_join_enz"/>
</dbReference>
<dbReference type="Proteomes" id="UP001016761">
    <property type="component" value="Unassembled WGS sequence"/>
</dbReference>
<evidence type="ECO:0000256" key="1">
    <source>
        <dbReference type="ARBA" id="ARBA00022908"/>
    </source>
</evidence>
<dbReference type="InterPro" id="IPR004107">
    <property type="entry name" value="Integrase_SAM-like_N"/>
</dbReference>
<feature type="domain" description="Tyr recombinase" evidence="5">
    <location>
        <begin position="120"/>
        <end position="302"/>
    </location>
</feature>
<comment type="caution">
    <text evidence="7">The sequence shown here is derived from an EMBL/GenBank/DDBJ whole genome shotgun (WGS) entry which is preliminary data.</text>
</comment>